<dbReference type="InterPro" id="IPR032675">
    <property type="entry name" value="LRR_dom_sf"/>
</dbReference>
<dbReference type="PANTHER" id="PTHR45661">
    <property type="entry name" value="SURFACE ANTIGEN"/>
    <property type="match status" value="1"/>
</dbReference>
<evidence type="ECO:0000313" key="3">
    <source>
        <dbReference type="EMBL" id="HCL03685.1"/>
    </source>
</evidence>
<reference evidence="3 4" key="1">
    <citation type="journal article" date="2018" name="Nat. Biotechnol.">
        <title>A standardized bacterial taxonomy based on genome phylogeny substantially revises the tree of life.</title>
        <authorList>
            <person name="Parks D.H."/>
            <person name="Chuvochina M."/>
            <person name="Waite D.W."/>
            <person name="Rinke C."/>
            <person name="Skarshewski A."/>
            <person name="Chaumeil P.A."/>
            <person name="Hugenholtz P."/>
        </authorList>
    </citation>
    <scope>NUCLEOTIDE SEQUENCE [LARGE SCALE GENOMIC DNA]</scope>
    <source>
        <strain evidence="3">UBA11728</strain>
    </source>
</reference>
<organism evidence="3 4">
    <name type="scientific">Lachnoclostridium phytofermentans</name>
    <dbReference type="NCBI Taxonomy" id="66219"/>
    <lineage>
        <taxon>Bacteria</taxon>
        <taxon>Bacillati</taxon>
        <taxon>Bacillota</taxon>
        <taxon>Clostridia</taxon>
        <taxon>Lachnospirales</taxon>
        <taxon>Lachnospiraceae</taxon>
    </lineage>
</organism>
<keyword evidence="2" id="KW-0732">Signal</keyword>
<proteinExistence type="predicted"/>
<dbReference type="InterPro" id="IPR026906">
    <property type="entry name" value="LRR_5"/>
</dbReference>
<feature type="compositionally biased region" description="Basic and acidic residues" evidence="1">
    <location>
        <begin position="71"/>
        <end position="83"/>
    </location>
</feature>
<protein>
    <submittedName>
        <fullName evidence="3">Uncharacterized protein</fullName>
    </submittedName>
</protein>
<dbReference type="Pfam" id="PF13306">
    <property type="entry name" value="LRR_5"/>
    <property type="match status" value="2"/>
</dbReference>
<dbReference type="PANTHER" id="PTHR45661:SF3">
    <property type="entry name" value="IG-LIKE DOMAIN-CONTAINING PROTEIN"/>
    <property type="match status" value="1"/>
</dbReference>
<comment type="caution">
    <text evidence="3">The sequence shown here is derived from an EMBL/GenBank/DDBJ whole genome shotgun (WGS) entry which is preliminary data.</text>
</comment>
<feature type="compositionally biased region" description="Basic and acidic residues" evidence="1">
    <location>
        <begin position="95"/>
        <end position="107"/>
    </location>
</feature>
<evidence type="ECO:0000256" key="1">
    <source>
        <dbReference type="SAM" id="MobiDB-lite"/>
    </source>
</evidence>
<feature type="region of interest" description="Disordered" evidence="1">
    <location>
        <begin position="22"/>
        <end position="118"/>
    </location>
</feature>
<dbReference type="EMBL" id="DPVV01000495">
    <property type="protein sequence ID" value="HCL03685.1"/>
    <property type="molecule type" value="Genomic_DNA"/>
</dbReference>
<feature type="chain" id="PRO_5039632750" evidence="2">
    <location>
        <begin position="19"/>
        <end position="479"/>
    </location>
</feature>
<dbReference type="PROSITE" id="PS51257">
    <property type="entry name" value="PROKAR_LIPOPROTEIN"/>
    <property type="match status" value="1"/>
</dbReference>
<accession>A0A3D2XAY3</accession>
<dbReference type="Proteomes" id="UP000262969">
    <property type="component" value="Unassembled WGS sequence"/>
</dbReference>
<dbReference type="Gene3D" id="3.80.10.10">
    <property type="entry name" value="Ribonuclease Inhibitor"/>
    <property type="match status" value="2"/>
</dbReference>
<feature type="signal peptide" evidence="2">
    <location>
        <begin position="1"/>
        <end position="18"/>
    </location>
</feature>
<dbReference type="SUPFAM" id="SSF52058">
    <property type="entry name" value="L domain-like"/>
    <property type="match status" value="1"/>
</dbReference>
<evidence type="ECO:0000256" key="2">
    <source>
        <dbReference type="SAM" id="SignalP"/>
    </source>
</evidence>
<name>A0A3D2XAY3_9FIRM</name>
<gene>
    <name evidence="3" type="ORF">DHW61_14990</name>
</gene>
<sequence>MKKWIILCFTLLVVSVTACSQKSKSLDVTNPHKEQGDNEIDSSGTLLVTPKASEMPGKDINIPTTTPSIGELDKDNNLGKDKNGQASETGEDNTEDKNSENPEKDNENLNTEGIKKGSKGWVSEDKTEVCIDDNGTILSMKIKEGEVFITGFVSEPTNELIIPESVESYPVTVIDEYAFYNTSITKLVLPEGLKVIKGRAFKKCYELKEINFPASLEVIEQSAFGICPALETMTLPKENKYYAISDGVLYTKDKKTLVKYPTGSEEKEYTILKSVTRIAEGAFSLANNLTSVVLSEKLTIIENEAFSGCIHLSIDLTPNITKIGDYAFSDCYSITELRLPDSLTHLGEGAFSACEKLESVIIPKKITRIPFAAFASNTSLTEVVFLGSTATIEDMSFSSCQSLTYIDIPIGTIHIGDMAFYACTNLTEITIPDTTVSFGIDIFGETSNIVIIASENSMAETYAKENGFDYQEAVVDIIE</sequence>
<dbReference type="AlphaFoldDB" id="A0A3D2XAY3"/>
<dbReference type="InterPro" id="IPR053139">
    <property type="entry name" value="Surface_bspA-like"/>
</dbReference>
<evidence type="ECO:0000313" key="4">
    <source>
        <dbReference type="Proteomes" id="UP000262969"/>
    </source>
</evidence>